<evidence type="ECO:0000256" key="3">
    <source>
        <dbReference type="SAM" id="SignalP"/>
    </source>
</evidence>
<dbReference type="Pfam" id="PF13855">
    <property type="entry name" value="LRR_8"/>
    <property type="match status" value="1"/>
</dbReference>
<keyword evidence="3" id="KW-0732">Signal</keyword>
<organism evidence="4 5">
    <name type="scientific">Microcosmobacter mediterraneus</name>
    <dbReference type="NCBI Taxonomy" id="3075607"/>
    <lineage>
        <taxon>Bacteria</taxon>
        <taxon>Pseudomonadati</taxon>
        <taxon>Bacteroidota</taxon>
        <taxon>Flavobacteriia</taxon>
        <taxon>Flavobacteriales</taxon>
        <taxon>Flavobacteriaceae</taxon>
        <taxon>Microcosmobacter</taxon>
    </lineage>
</organism>
<evidence type="ECO:0000256" key="2">
    <source>
        <dbReference type="ARBA" id="ARBA00022737"/>
    </source>
</evidence>
<reference evidence="4 5" key="1">
    <citation type="submission" date="2023-09" db="EMBL/GenBank/DDBJ databases">
        <authorList>
            <person name="Rey-Velasco X."/>
        </authorList>
    </citation>
    <scope>NUCLEOTIDE SEQUENCE [LARGE SCALE GENOMIC DNA]</scope>
    <source>
        <strain evidence="4 5">W332</strain>
    </source>
</reference>
<comment type="caution">
    <text evidence="4">The sequence shown here is derived from an EMBL/GenBank/DDBJ whole genome shotgun (WGS) entry which is preliminary data.</text>
</comment>
<dbReference type="InterPro" id="IPR050216">
    <property type="entry name" value="LRR_domain-containing"/>
</dbReference>
<sequence length="520" mass="58260">MSLYRFIITLLVLSLFSITLQAQRAKAESASSVYFAIPSYDIASSNPNDFTYSFAMPMTNFNSPEQFKGENVCVASGSKNVLKDAKNITVYQYRVTADVPDAYLIIKSSSGDILYAEAFNNYKTTTSIFSDPVNFVYGKDECYWHPQVLEEAWEKDNETWLKEQHNRIKSSTFEDAQSRAENAFKMGYVSYSLNVYTGKGGKDYDYSALDKAQQLAISAYDSMHKQGNINQQSLDELMIAVNTWLTHVKDYNTDNNRAKINDRVVRGLYINLATAHYQMFDFDKAMEYLGLHADTYNNAVSRGTSPEVINLSQLITNQQKGMAANPNISIDFTALNKTAMANDKINITVKDLGENKADELAGEHHFYAKDAKKEASIAASGGSIYKSNINQGQYGPTLVMMSVFDGDLTEFPVEVTQLNVKGIVFTGGYSFTRLPAEIGNMTNLEQINLMDSSITSVPDEIGNLTNLKRLNLSRTQISSLPESIKNLKNLKVLNIKKTKISEADVEKIKSWLPKKCKVRF</sequence>
<gene>
    <name evidence="4" type="ORF">RM697_01620</name>
</gene>
<protein>
    <submittedName>
        <fullName evidence="4">Leucine-rich repeat domain-containing protein</fullName>
    </submittedName>
</protein>
<evidence type="ECO:0000256" key="1">
    <source>
        <dbReference type="ARBA" id="ARBA00022614"/>
    </source>
</evidence>
<keyword evidence="5" id="KW-1185">Reference proteome</keyword>
<dbReference type="InterPro" id="IPR032675">
    <property type="entry name" value="LRR_dom_sf"/>
</dbReference>
<keyword evidence="1" id="KW-0433">Leucine-rich repeat</keyword>
<dbReference type="SUPFAM" id="SSF52047">
    <property type="entry name" value="RNI-like"/>
    <property type="match status" value="1"/>
</dbReference>
<dbReference type="InterPro" id="IPR001611">
    <property type="entry name" value="Leu-rich_rpt"/>
</dbReference>
<name>A0ABU2YGQ4_9FLAO</name>
<dbReference type="EMBL" id="JAVRIA010000001">
    <property type="protein sequence ID" value="MDT0557326.1"/>
    <property type="molecule type" value="Genomic_DNA"/>
</dbReference>
<evidence type="ECO:0000313" key="5">
    <source>
        <dbReference type="Proteomes" id="UP001259492"/>
    </source>
</evidence>
<dbReference type="PANTHER" id="PTHR48051:SF54">
    <property type="entry name" value="LEUCINE-RICH REPEAT-CONTAINING PROTEIN"/>
    <property type="match status" value="1"/>
</dbReference>
<dbReference type="RefSeq" id="WP_311426096.1">
    <property type="nucleotide sequence ID" value="NZ_JAVRIA010000001.1"/>
</dbReference>
<dbReference type="PROSITE" id="PS51450">
    <property type="entry name" value="LRR"/>
    <property type="match status" value="1"/>
</dbReference>
<accession>A0ABU2YGQ4</accession>
<feature type="signal peptide" evidence="3">
    <location>
        <begin position="1"/>
        <end position="22"/>
    </location>
</feature>
<dbReference type="Gene3D" id="3.80.10.10">
    <property type="entry name" value="Ribonuclease Inhibitor"/>
    <property type="match status" value="1"/>
</dbReference>
<proteinExistence type="predicted"/>
<keyword evidence="2" id="KW-0677">Repeat</keyword>
<evidence type="ECO:0000313" key="4">
    <source>
        <dbReference type="EMBL" id="MDT0557326.1"/>
    </source>
</evidence>
<dbReference type="PANTHER" id="PTHR48051">
    <property type="match status" value="1"/>
</dbReference>
<dbReference type="Proteomes" id="UP001259492">
    <property type="component" value="Unassembled WGS sequence"/>
</dbReference>
<feature type="chain" id="PRO_5045450444" evidence="3">
    <location>
        <begin position="23"/>
        <end position="520"/>
    </location>
</feature>